<dbReference type="RefSeq" id="WP_316699030.1">
    <property type="nucleotide sequence ID" value="NZ_CP136336.1"/>
</dbReference>
<organism evidence="6 7">
    <name type="scientific">Piscinibacter gummiphilus</name>
    <dbReference type="NCBI Taxonomy" id="946333"/>
    <lineage>
        <taxon>Bacteria</taxon>
        <taxon>Pseudomonadati</taxon>
        <taxon>Pseudomonadota</taxon>
        <taxon>Betaproteobacteria</taxon>
        <taxon>Burkholderiales</taxon>
        <taxon>Sphaerotilaceae</taxon>
        <taxon>Piscinibacter</taxon>
    </lineage>
</organism>
<evidence type="ECO:0000256" key="2">
    <source>
        <dbReference type="ARBA" id="ARBA00008657"/>
    </source>
</evidence>
<keyword evidence="7" id="KW-1185">Reference proteome</keyword>
<reference evidence="6 7" key="1">
    <citation type="submission" date="2023-10" db="EMBL/GenBank/DDBJ databases">
        <title>Bacteria for the degradation of biodegradable plastic PBAT(Polybutylene adipate terephthalate).</title>
        <authorList>
            <person name="Weon H.-Y."/>
            <person name="Yeon J."/>
        </authorList>
    </citation>
    <scope>NUCLEOTIDE SEQUENCE [LARGE SCALE GENOMIC DNA]</scope>
    <source>
        <strain evidence="6 7">SBD 7-3</strain>
    </source>
</reference>
<evidence type="ECO:0000256" key="1">
    <source>
        <dbReference type="ARBA" id="ARBA00004453"/>
    </source>
</evidence>
<dbReference type="PANTHER" id="PTHR38103">
    <property type="entry name" value="RECOMBINATION-ASSOCIATED PROTEIN RDGC"/>
    <property type="match status" value="1"/>
</dbReference>
<dbReference type="InterPro" id="IPR007476">
    <property type="entry name" value="RdgC"/>
</dbReference>
<evidence type="ECO:0000256" key="3">
    <source>
        <dbReference type="ARBA" id="ARBA00022296"/>
    </source>
</evidence>
<dbReference type="Proteomes" id="UP001303946">
    <property type="component" value="Chromosome"/>
</dbReference>
<accession>A0ABZ0CUB0</accession>
<dbReference type="PANTHER" id="PTHR38103:SF1">
    <property type="entry name" value="RECOMBINATION-ASSOCIATED PROTEIN RDGC"/>
    <property type="match status" value="1"/>
</dbReference>
<proteinExistence type="inferred from homology"/>
<evidence type="ECO:0000313" key="6">
    <source>
        <dbReference type="EMBL" id="WOB06540.1"/>
    </source>
</evidence>
<dbReference type="Pfam" id="PF04381">
    <property type="entry name" value="RdgC"/>
    <property type="match status" value="1"/>
</dbReference>
<evidence type="ECO:0000256" key="5">
    <source>
        <dbReference type="ARBA" id="ARBA00023172"/>
    </source>
</evidence>
<keyword evidence="4" id="KW-0963">Cytoplasm</keyword>
<evidence type="ECO:0000313" key="7">
    <source>
        <dbReference type="Proteomes" id="UP001303946"/>
    </source>
</evidence>
<keyword evidence="5" id="KW-0233">DNA recombination</keyword>
<name>A0ABZ0CUB0_9BURK</name>
<sequence>MFKNLLVYALRWDRSITAEHAERAASAAFVPCTPTQQESAGWVPPRGEKHGEFIEWIDGQAIMKLCIEKRSVPSAAVKEELEKRLDKIEADTGRRPKGKKAKEIKEEVVHELLPRAFAKRSNVPVWINQRAGLVMIGAGSTVAADRVASMLVDLLGGAILTLLQTDIAPATAMSIWLKTQTAPPFFSIDRECELRQPDGEKSVVRYNRHTLDIEEVREHIEQGKLPTQVAMTWNGRASFVLTEAGALKKIQLLDVALEGKGDDTTGFDADVAIFTGEFKQLLVDLIDALGGLLQPAAA</sequence>
<dbReference type="EMBL" id="CP136336">
    <property type="protein sequence ID" value="WOB06540.1"/>
    <property type="molecule type" value="Genomic_DNA"/>
</dbReference>
<comment type="subcellular location">
    <subcellularLocation>
        <location evidence="1">Cytoplasm</location>
        <location evidence="1">Nucleoid</location>
    </subcellularLocation>
</comment>
<protein>
    <recommendedName>
        <fullName evidence="3">Recombination-associated protein RdgC</fullName>
    </recommendedName>
</protein>
<evidence type="ECO:0000256" key="4">
    <source>
        <dbReference type="ARBA" id="ARBA00022490"/>
    </source>
</evidence>
<dbReference type="NCBIfam" id="NF001463">
    <property type="entry name" value="PRK00321.1-4"/>
    <property type="match status" value="1"/>
</dbReference>
<comment type="similarity">
    <text evidence="2">Belongs to the RdgC family.</text>
</comment>
<gene>
    <name evidence="6" type="ORF">RXV79_16595</name>
</gene>